<dbReference type="Gene3D" id="1.10.760.10">
    <property type="entry name" value="Cytochrome c-like domain"/>
    <property type="match status" value="3"/>
</dbReference>
<evidence type="ECO:0000313" key="14">
    <source>
        <dbReference type="Proteomes" id="UP000226420"/>
    </source>
</evidence>
<dbReference type="InterPro" id="IPR009056">
    <property type="entry name" value="Cyt_c-like_dom"/>
</dbReference>
<evidence type="ECO:0000256" key="9">
    <source>
        <dbReference type="PIRSR" id="PIRSR000018-50"/>
    </source>
</evidence>
<evidence type="ECO:0000256" key="4">
    <source>
        <dbReference type="ARBA" id="ARBA00022723"/>
    </source>
</evidence>
<evidence type="ECO:0000256" key="5">
    <source>
        <dbReference type="ARBA" id="ARBA00022729"/>
    </source>
</evidence>
<dbReference type="SUPFAM" id="SSF46626">
    <property type="entry name" value="Cytochrome c"/>
    <property type="match status" value="3"/>
</dbReference>
<sequence>MKIDCKRLTVVTVLIGLFVSFPLLAVESEANNALIERGKYIAIAADCAACHRQAVENGVPFAGGYAIASPMGNIIASNITPSRQFGIGNYTEIQFADAVRRGLAQDGRNLYPAMPYTAYYGISDQDIHALYAYFMQGVKPADIAPTAVTDLGFPFNIRQVMLGWNLLYRNEKQLEKQAGISEQLYRGQYLVEVLGHCSTCHTPRNMMMAEKSSLYLSGSPLGGWYAPNITSDSSGIAGWSQRDLVTYLQTGHLANKAQAAGPMAEAVEKSFRFMTDEDLNAMAAWIKQVPAVSTPVATKSPRSLATDINNVIIGQGNQASLVDISQTDGATLYESACASCHGRQGQGTADNFYPSLTHNSAVSGPGPQNLVMTIVMGIQRKGSDGEVSMPAFGQQMNNEQIASLSNYVRNQFANIDDRLTAENVQMLRNGGELPFIVLYLNWLMGAGAVIVLLILFGLMRLRKR</sequence>
<evidence type="ECO:0000256" key="3">
    <source>
        <dbReference type="ARBA" id="ARBA00022617"/>
    </source>
</evidence>
<keyword evidence="11" id="KW-1133">Transmembrane helix</keyword>
<feature type="binding site" description="axial binding residue" evidence="10">
    <location>
        <position position="51"/>
    </location>
    <ligand>
        <name>heme c</name>
        <dbReference type="ChEBI" id="CHEBI:61717"/>
        <label>1</label>
    </ligand>
    <ligandPart>
        <name>Fe</name>
        <dbReference type="ChEBI" id="CHEBI:18248"/>
    </ligandPart>
</feature>
<evidence type="ECO:0000256" key="1">
    <source>
        <dbReference type="ARBA" id="ARBA00004236"/>
    </source>
</evidence>
<feature type="binding site" description="axial binding residue" evidence="10">
    <location>
        <position position="201"/>
    </location>
    <ligand>
        <name>heme c</name>
        <dbReference type="ChEBI" id="CHEBI:61717"/>
        <label>2</label>
    </ligand>
    <ligandPart>
        <name>Fe</name>
        <dbReference type="ChEBI" id="CHEBI:18248"/>
    </ligandPart>
</feature>
<dbReference type="InterPro" id="IPR014353">
    <property type="entry name" value="Membr-bd_ADH_cyt_c"/>
</dbReference>
<dbReference type="InterPro" id="IPR051459">
    <property type="entry name" value="Cytochrome_c-type_DH"/>
</dbReference>
<keyword evidence="5" id="KW-0732">Signal</keyword>
<protein>
    <submittedName>
        <fullName evidence="13">D-sorbitol dehydrogenase (Acceptor)</fullName>
    </submittedName>
</protein>
<dbReference type="PROSITE" id="PS51007">
    <property type="entry name" value="CYTC"/>
    <property type="match status" value="3"/>
</dbReference>
<comment type="subcellular location">
    <subcellularLocation>
        <location evidence="1">Cell membrane</location>
    </subcellularLocation>
</comment>
<feature type="binding site" description="covalent" evidence="9">
    <location>
        <position position="200"/>
    </location>
    <ligand>
        <name>heme c</name>
        <dbReference type="ChEBI" id="CHEBI:61717"/>
        <label>2</label>
    </ligand>
</feature>
<feature type="binding site" description="axial binding residue" evidence="10">
    <location>
        <position position="341"/>
    </location>
    <ligand>
        <name>heme c</name>
        <dbReference type="ChEBI" id="CHEBI:61717"/>
        <label>3</label>
    </ligand>
    <ligandPart>
        <name>Fe</name>
        <dbReference type="ChEBI" id="CHEBI:18248"/>
    </ligandPart>
</feature>
<evidence type="ECO:0000313" key="13">
    <source>
        <dbReference type="EMBL" id="SFD21997.1"/>
    </source>
</evidence>
<dbReference type="GO" id="GO:0005886">
    <property type="term" value="C:plasma membrane"/>
    <property type="evidence" value="ECO:0007669"/>
    <property type="project" value="UniProtKB-SubCell"/>
</dbReference>
<evidence type="ECO:0000256" key="2">
    <source>
        <dbReference type="ARBA" id="ARBA00022475"/>
    </source>
</evidence>
<feature type="transmembrane region" description="Helical" evidence="11">
    <location>
        <begin position="436"/>
        <end position="458"/>
    </location>
</feature>
<evidence type="ECO:0000256" key="10">
    <source>
        <dbReference type="PIRSR" id="PIRSR000018-51"/>
    </source>
</evidence>
<evidence type="ECO:0000259" key="12">
    <source>
        <dbReference type="PROSITE" id="PS51007"/>
    </source>
</evidence>
<keyword evidence="11" id="KW-0812">Transmembrane</keyword>
<dbReference type="InterPro" id="IPR036909">
    <property type="entry name" value="Cyt_c-like_dom_sf"/>
</dbReference>
<keyword evidence="7 10" id="KW-0408">Iron</keyword>
<comment type="caution">
    <text evidence="13">The sequence shown here is derived from an EMBL/GenBank/DDBJ whole genome shotgun (WGS) entry which is preliminary data.</text>
</comment>
<evidence type="ECO:0000256" key="7">
    <source>
        <dbReference type="ARBA" id="ARBA00023004"/>
    </source>
</evidence>
<feature type="binding site" description="covalent" evidence="9">
    <location>
        <position position="50"/>
    </location>
    <ligand>
        <name>heme c</name>
        <dbReference type="ChEBI" id="CHEBI:61717"/>
        <label>1</label>
    </ligand>
</feature>
<dbReference type="PANTHER" id="PTHR35008:SF8">
    <property type="entry name" value="ALCOHOL DEHYDROGENASE CYTOCHROME C SUBUNIT"/>
    <property type="match status" value="1"/>
</dbReference>
<dbReference type="GO" id="GO:0020037">
    <property type="term" value="F:heme binding"/>
    <property type="evidence" value="ECO:0007669"/>
    <property type="project" value="InterPro"/>
</dbReference>
<dbReference type="Pfam" id="PF13442">
    <property type="entry name" value="Cytochrome_CBB3"/>
    <property type="match status" value="1"/>
</dbReference>
<feature type="binding site" description="covalent" evidence="9">
    <location>
        <position position="340"/>
    </location>
    <ligand>
        <name>heme c</name>
        <dbReference type="ChEBI" id="CHEBI:61717"/>
        <label>3</label>
    </ligand>
</feature>
<dbReference type="GO" id="GO:0005506">
    <property type="term" value="F:iron ion binding"/>
    <property type="evidence" value="ECO:0007669"/>
    <property type="project" value="InterPro"/>
</dbReference>
<keyword evidence="6" id="KW-0677">Repeat</keyword>
<dbReference type="EMBL" id="FOLW01000010">
    <property type="protein sequence ID" value="SFD21997.1"/>
    <property type="molecule type" value="Genomic_DNA"/>
</dbReference>
<comment type="cofactor">
    <cofactor evidence="9">
        <name>heme c</name>
        <dbReference type="ChEBI" id="CHEBI:61717"/>
    </cofactor>
    <text evidence="9">Binds 3 heme c groups covalently per subunit.</text>
</comment>
<feature type="domain" description="Cytochrome c" evidence="12">
    <location>
        <begin position="33"/>
        <end position="138"/>
    </location>
</feature>
<dbReference type="PIRSF" id="PIRSF000018">
    <property type="entry name" value="Mb_ADH_cyt_c"/>
    <property type="match status" value="1"/>
</dbReference>
<keyword evidence="2" id="KW-1003">Cell membrane</keyword>
<dbReference type="AlphaFoldDB" id="A0AAJ4WCK4"/>
<dbReference type="RefSeq" id="WP_074824078.1">
    <property type="nucleotide sequence ID" value="NZ_FOLW01000010.1"/>
</dbReference>
<reference evidence="13 14" key="1">
    <citation type="submission" date="2016-10" db="EMBL/GenBank/DDBJ databases">
        <authorList>
            <person name="Varghese N."/>
            <person name="Submissions S."/>
        </authorList>
    </citation>
    <scope>NUCLEOTIDE SEQUENCE [LARGE SCALE GENOMIC DNA]</scope>
    <source>
        <strain evidence="13 14">DSM 5563</strain>
    </source>
</reference>
<evidence type="ECO:0000256" key="6">
    <source>
        <dbReference type="ARBA" id="ARBA00022737"/>
    </source>
</evidence>
<proteinExistence type="predicted"/>
<accession>A0AAJ4WCK4</accession>
<keyword evidence="3 9" id="KW-0349">Heme</keyword>
<dbReference type="GO" id="GO:0009055">
    <property type="term" value="F:electron transfer activity"/>
    <property type="evidence" value="ECO:0007669"/>
    <property type="project" value="InterPro"/>
</dbReference>
<dbReference type="PANTHER" id="PTHR35008">
    <property type="entry name" value="BLL4482 PROTEIN-RELATED"/>
    <property type="match status" value="1"/>
</dbReference>
<keyword evidence="8 11" id="KW-0472">Membrane</keyword>
<dbReference type="Pfam" id="PF00034">
    <property type="entry name" value="Cytochrom_C"/>
    <property type="match status" value="2"/>
</dbReference>
<keyword evidence="4 10" id="KW-0479">Metal-binding</keyword>
<evidence type="ECO:0000256" key="11">
    <source>
        <dbReference type="SAM" id="Phobius"/>
    </source>
</evidence>
<feature type="binding site" description="covalent" evidence="9">
    <location>
        <position position="197"/>
    </location>
    <ligand>
        <name>heme c</name>
        <dbReference type="ChEBI" id="CHEBI:61717"/>
        <label>2</label>
    </ligand>
</feature>
<evidence type="ECO:0000256" key="8">
    <source>
        <dbReference type="ARBA" id="ARBA00023136"/>
    </source>
</evidence>
<organism evidence="13 14">
    <name type="scientific">Pragia fontium DSM 5563 = ATCC 49100</name>
    <dbReference type="NCBI Taxonomy" id="1122977"/>
    <lineage>
        <taxon>Bacteria</taxon>
        <taxon>Pseudomonadati</taxon>
        <taxon>Pseudomonadota</taxon>
        <taxon>Gammaproteobacteria</taxon>
        <taxon>Enterobacterales</taxon>
        <taxon>Budviciaceae</taxon>
        <taxon>Pragia</taxon>
    </lineage>
</organism>
<gene>
    <name evidence="13" type="ORF">SAMN02745723_11071</name>
</gene>
<dbReference type="Proteomes" id="UP000226420">
    <property type="component" value="Unassembled WGS sequence"/>
</dbReference>
<feature type="domain" description="Cytochrome c" evidence="12">
    <location>
        <begin position="324"/>
        <end position="412"/>
    </location>
</feature>
<dbReference type="GO" id="GO:0016614">
    <property type="term" value="F:oxidoreductase activity, acting on CH-OH group of donors"/>
    <property type="evidence" value="ECO:0007669"/>
    <property type="project" value="InterPro"/>
</dbReference>
<feature type="domain" description="Cytochrome c" evidence="12">
    <location>
        <begin position="182"/>
        <end position="290"/>
    </location>
</feature>
<feature type="binding site" description="covalent" evidence="9">
    <location>
        <position position="337"/>
    </location>
    <ligand>
        <name>heme c</name>
        <dbReference type="ChEBI" id="CHEBI:61717"/>
        <label>3</label>
    </ligand>
</feature>
<name>A0AAJ4WCK4_9GAMM</name>
<feature type="binding site" description="covalent" evidence="9">
    <location>
        <position position="47"/>
    </location>
    <ligand>
        <name>heme c</name>
        <dbReference type="ChEBI" id="CHEBI:61717"/>
        <label>1</label>
    </ligand>
</feature>